<dbReference type="PANTHER" id="PTHR30489">
    <property type="entry name" value="LIPOPROTEIN-RELEASING SYSTEM TRANSMEMBRANE PROTEIN LOLE"/>
    <property type="match status" value="1"/>
</dbReference>
<evidence type="ECO:0000313" key="9">
    <source>
        <dbReference type="EMBL" id="MSE21521.1"/>
    </source>
</evidence>
<keyword evidence="3" id="KW-1003">Cell membrane</keyword>
<feature type="transmembrane region" description="Helical" evidence="7">
    <location>
        <begin position="72"/>
        <end position="91"/>
    </location>
</feature>
<dbReference type="Proteomes" id="UP000491237">
    <property type="component" value="Unassembled WGS sequence"/>
</dbReference>
<feature type="transmembrane region" description="Helical" evidence="7">
    <location>
        <begin position="30"/>
        <end position="52"/>
    </location>
</feature>
<keyword evidence="5 7" id="KW-1133">Transmembrane helix</keyword>
<dbReference type="InterPro" id="IPR051447">
    <property type="entry name" value="Lipoprotein-release_system"/>
</dbReference>
<reference evidence="9 10" key="1">
    <citation type="submission" date="2019-11" db="EMBL/GenBank/DDBJ databases">
        <title>Draft Genome Sequence of Plant Growth-Promoting Rhizosphere-Associated Bacteria.</title>
        <authorList>
            <person name="Vasilyev I.Y."/>
            <person name="Radchenko V."/>
            <person name="Ilnitskaya E.V."/>
        </authorList>
    </citation>
    <scope>NUCLEOTIDE SEQUENCE [LARGE SCALE GENOMIC DNA]</scope>
    <source>
        <strain evidence="9 10">VRA_07sq_f</strain>
    </source>
</reference>
<accession>A0A844EBY2</accession>
<proteinExistence type="inferred from homology"/>
<evidence type="ECO:0000313" key="10">
    <source>
        <dbReference type="Proteomes" id="UP000491237"/>
    </source>
</evidence>
<evidence type="ECO:0000259" key="8">
    <source>
        <dbReference type="Pfam" id="PF02687"/>
    </source>
</evidence>
<dbReference type="GO" id="GO:0044874">
    <property type="term" value="P:lipoprotein localization to outer membrane"/>
    <property type="evidence" value="ECO:0007669"/>
    <property type="project" value="TreeGrafter"/>
</dbReference>
<comment type="similarity">
    <text evidence="2">Belongs to the ABC-4 integral membrane protein family. LolC/E subfamily.</text>
</comment>
<dbReference type="Pfam" id="PF02687">
    <property type="entry name" value="FtsX"/>
    <property type="match status" value="1"/>
</dbReference>
<dbReference type="AlphaFoldDB" id="A0A844EBY2"/>
<dbReference type="InterPro" id="IPR003838">
    <property type="entry name" value="ABC3_permease_C"/>
</dbReference>
<evidence type="ECO:0000256" key="3">
    <source>
        <dbReference type="ARBA" id="ARBA00022475"/>
    </source>
</evidence>
<dbReference type="PANTHER" id="PTHR30489:SF0">
    <property type="entry name" value="LIPOPROTEIN-RELEASING SYSTEM TRANSMEMBRANE PROTEIN LOLE"/>
    <property type="match status" value="1"/>
</dbReference>
<comment type="caution">
    <text evidence="9">The sequence shown here is derived from an EMBL/GenBank/DDBJ whole genome shotgun (WGS) entry which is preliminary data.</text>
</comment>
<gene>
    <name evidence="9" type="ORF">GKC44_09800</name>
</gene>
<evidence type="ECO:0000256" key="7">
    <source>
        <dbReference type="SAM" id="Phobius"/>
    </source>
</evidence>
<feature type="non-terminal residue" evidence="9">
    <location>
        <position position="1"/>
    </location>
</feature>
<keyword evidence="4 7" id="KW-0812">Transmembrane</keyword>
<organism evidence="9 10">
    <name type="scientific">Lentilactobacillus parabuchneri</name>
    <dbReference type="NCBI Taxonomy" id="152331"/>
    <lineage>
        <taxon>Bacteria</taxon>
        <taxon>Bacillati</taxon>
        <taxon>Bacillota</taxon>
        <taxon>Bacilli</taxon>
        <taxon>Lactobacillales</taxon>
        <taxon>Lactobacillaceae</taxon>
        <taxon>Lentilactobacillus</taxon>
    </lineage>
</organism>
<keyword evidence="6 7" id="KW-0472">Membrane</keyword>
<dbReference type="GO" id="GO:0098797">
    <property type="term" value="C:plasma membrane protein complex"/>
    <property type="evidence" value="ECO:0007669"/>
    <property type="project" value="TreeGrafter"/>
</dbReference>
<evidence type="ECO:0000256" key="6">
    <source>
        <dbReference type="ARBA" id="ARBA00023136"/>
    </source>
</evidence>
<dbReference type="EMBL" id="WKKY01000461">
    <property type="protein sequence ID" value="MSE21521.1"/>
    <property type="molecule type" value="Genomic_DNA"/>
</dbReference>
<evidence type="ECO:0000256" key="4">
    <source>
        <dbReference type="ARBA" id="ARBA00022692"/>
    </source>
</evidence>
<name>A0A844EBY2_9LACO</name>
<protein>
    <submittedName>
        <fullName evidence="9">FtsX-like permease family protein</fullName>
    </submittedName>
</protein>
<evidence type="ECO:0000256" key="5">
    <source>
        <dbReference type="ARBA" id="ARBA00022989"/>
    </source>
</evidence>
<evidence type="ECO:0000256" key="1">
    <source>
        <dbReference type="ARBA" id="ARBA00004651"/>
    </source>
</evidence>
<evidence type="ECO:0000256" key="2">
    <source>
        <dbReference type="ARBA" id="ARBA00005236"/>
    </source>
</evidence>
<feature type="domain" description="ABC3 transporter permease C-terminal" evidence="8">
    <location>
        <begin position="2"/>
        <end position="99"/>
    </location>
</feature>
<sequence>SVSERTKEIGILRALGASRGSIRNLFFSEAFFIGLFSSILAIALAELLQVVANHIAQAGISYSIMQITPGNITFGFVVAIVISLLAALAPAGKAARLDPIESLSYE</sequence>
<comment type="subcellular location">
    <subcellularLocation>
        <location evidence="1">Cell membrane</location>
        <topology evidence="1">Multi-pass membrane protein</topology>
    </subcellularLocation>
</comment>